<dbReference type="Proteomes" id="UP000814176">
    <property type="component" value="Unassembled WGS sequence"/>
</dbReference>
<keyword evidence="2" id="KW-1185">Reference proteome</keyword>
<reference evidence="1 2" key="1">
    <citation type="journal article" date="2021" name="Environ. Microbiol.">
        <title>Gene family expansions and transcriptome signatures uncover fungal adaptations to wood decay.</title>
        <authorList>
            <person name="Hage H."/>
            <person name="Miyauchi S."/>
            <person name="Viragh M."/>
            <person name="Drula E."/>
            <person name="Min B."/>
            <person name="Chaduli D."/>
            <person name="Navarro D."/>
            <person name="Favel A."/>
            <person name="Norest M."/>
            <person name="Lesage-Meessen L."/>
            <person name="Balint B."/>
            <person name="Merenyi Z."/>
            <person name="de Eugenio L."/>
            <person name="Morin E."/>
            <person name="Martinez A.T."/>
            <person name="Baldrian P."/>
            <person name="Stursova M."/>
            <person name="Martinez M.J."/>
            <person name="Novotny C."/>
            <person name="Magnuson J.K."/>
            <person name="Spatafora J.W."/>
            <person name="Maurice S."/>
            <person name="Pangilinan J."/>
            <person name="Andreopoulos W."/>
            <person name="LaButti K."/>
            <person name="Hundley H."/>
            <person name="Na H."/>
            <person name="Kuo A."/>
            <person name="Barry K."/>
            <person name="Lipzen A."/>
            <person name="Henrissat B."/>
            <person name="Riley R."/>
            <person name="Ahrendt S."/>
            <person name="Nagy L.G."/>
            <person name="Grigoriev I.V."/>
            <person name="Martin F."/>
            <person name="Rosso M.N."/>
        </authorList>
    </citation>
    <scope>NUCLEOTIDE SEQUENCE [LARGE SCALE GENOMIC DNA]</scope>
    <source>
        <strain evidence="1 2">CIRM-BRFM 1785</strain>
    </source>
</reference>
<name>A0ABQ8K0Y9_9APHY</name>
<protein>
    <submittedName>
        <fullName evidence="1">Uncharacterized protein</fullName>
    </submittedName>
</protein>
<dbReference type="RefSeq" id="XP_047773681.1">
    <property type="nucleotide sequence ID" value="XM_047926762.1"/>
</dbReference>
<evidence type="ECO:0000313" key="1">
    <source>
        <dbReference type="EMBL" id="KAH9830359.1"/>
    </source>
</evidence>
<gene>
    <name evidence="1" type="ORF">C8Q71DRAFT_851346</name>
</gene>
<organism evidence="1 2">
    <name type="scientific">Rhodofomes roseus</name>
    <dbReference type="NCBI Taxonomy" id="34475"/>
    <lineage>
        <taxon>Eukaryota</taxon>
        <taxon>Fungi</taxon>
        <taxon>Dikarya</taxon>
        <taxon>Basidiomycota</taxon>
        <taxon>Agaricomycotina</taxon>
        <taxon>Agaricomycetes</taxon>
        <taxon>Polyporales</taxon>
        <taxon>Rhodofomes</taxon>
    </lineage>
</organism>
<evidence type="ECO:0000313" key="2">
    <source>
        <dbReference type="Proteomes" id="UP000814176"/>
    </source>
</evidence>
<dbReference type="GeneID" id="72007494"/>
<sequence>MAQLRDSPLLRSQCLSRMAPAQSTLNSFPLELAGKLTYVGCIRLPSRRTATYLNLICELLRCALAKWDQRFSPSASARPIFASIATSDIQWSGSYHSGQACFVSAAWPLHMNRERRVQTGIVKWCDVRWRLPTTVSRGALGIESDTGVLQRHTANIRVDSQSNVRPSTGAELLGVDRISRLAVVKTFTLDSSQWIDDGHSPRARHLNIAVADPSTAHLAI</sequence>
<proteinExistence type="predicted"/>
<accession>A0ABQ8K0Y9</accession>
<comment type="caution">
    <text evidence="1">The sequence shown here is derived from an EMBL/GenBank/DDBJ whole genome shotgun (WGS) entry which is preliminary data.</text>
</comment>
<dbReference type="EMBL" id="JADCUA010000032">
    <property type="protein sequence ID" value="KAH9830359.1"/>
    <property type="molecule type" value="Genomic_DNA"/>
</dbReference>